<dbReference type="InterPro" id="IPR036047">
    <property type="entry name" value="F-box-like_dom_sf"/>
</dbReference>
<proteinExistence type="predicted"/>
<gene>
    <name evidence="3" type="ORF">BGZ80_000855</name>
</gene>
<evidence type="ECO:0000259" key="2">
    <source>
        <dbReference type="PROSITE" id="PS50181"/>
    </source>
</evidence>
<protein>
    <recommendedName>
        <fullName evidence="2">F-box domain-containing protein</fullName>
    </recommendedName>
</protein>
<dbReference type="SUPFAM" id="SSF81383">
    <property type="entry name" value="F-box domain"/>
    <property type="match status" value="1"/>
</dbReference>
<dbReference type="SUPFAM" id="SSF52047">
    <property type="entry name" value="RNI-like"/>
    <property type="match status" value="1"/>
</dbReference>
<feature type="region of interest" description="Disordered" evidence="1">
    <location>
        <begin position="114"/>
        <end position="152"/>
    </location>
</feature>
<dbReference type="PROSITE" id="PS50181">
    <property type="entry name" value="FBOX"/>
    <property type="match status" value="1"/>
</dbReference>
<comment type="caution">
    <text evidence="3">The sequence shown here is derived from an EMBL/GenBank/DDBJ whole genome shotgun (WGS) entry which is preliminary data.</text>
</comment>
<dbReference type="PANTHER" id="PTHR16134">
    <property type="entry name" value="F-BOX/TPR REPEAT PROTEIN POF3"/>
    <property type="match status" value="1"/>
</dbReference>
<evidence type="ECO:0000313" key="3">
    <source>
        <dbReference type="EMBL" id="KAG0011199.1"/>
    </source>
</evidence>
<evidence type="ECO:0000256" key="1">
    <source>
        <dbReference type="SAM" id="MobiDB-lite"/>
    </source>
</evidence>
<dbReference type="AlphaFoldDB" id="A0A9P6MSM9"/>
<dbReference type="PANTHER" id="PTHR16134:SF119">
    <property type="entry name" value="AT02038P-RELATED"/>
    <property type="match status" value="1"/>
</dbReference>
<dbReference type="InterPro" id="IPR032675">
    <property type="entry name" value="LRR_dom_sf"/>
</dbReference>
<sequence>MDDITAQSSIMKMPPEILVRIASFVERESLPNACLVCKLWLACMRSELWREIFPNGDTNELFFEQFPLYYEHVRSIAVSVPCETENMVELFGVSVDMFEDDDDEDEYPYNCINPGDVLGLSDGKKDSKRDENTKSNDKDSDCDENEDDLPPLISALPEKTLKDCRRLESFEITYRTDLQQSSILGSLIVPSLPETDALIEAVNVILSNNKRTLRELHIAGLIDEIEGPIFNLISEMPRLHSLTFQAWESLTGANLMDILQRCLSNLKYLSLETNDLFNRLWELRRWRLQWDSLRNDEELCKMTADQIRIMETGLTKIQTLILDRSNVGMQSLLDLAAVMPDLRELSLNETYGIGQDDEDLDSDDSFFGENGSDAEDNDNVEEFGHNTPPDLPPLIPAATPIGTSQSIPVTIDTDFNIESQDGDHYTFQDHSEDEWEDIESDTYDELSDHPANIFPFVITGRSVNDIQDSLLFRKMRQLHTYCPLIQSFDFSECRPDRLDGNFLELICELWGSSQPDTNRSYRTSMRPQPAKSPGLKVLAAANLCSVKPRFFDMILRHCGSTLTKLDLSLNPDIRWVDRQKDYEEEIDIKMYYTGILNILNDCPTLEVLHAESYPVNARLIASEAKWTCTRMKSLRMCIEFDATEYKPGGEAAAKELDRMIQIETCRKLGQLTRLQSLRLEGGRLLTHKSLSGVPDPIQRLYKSGRSKRKHVHRRSHLNLSLSTGLDELAGLTELRHLDLTHLGPHSLRKRAEVEWLGTHWPALKRLDGFYDRDIVRSRVEKIRDQLGPLSRVMPTITKEQQQAKERCERKQKKGILFTPEMDLGQDPAYKRLRELRNITVDQYLMQTLLDKEGLRITAVFEKNGIHVCGKPGGAEMTEEEEEQRRYNDYINYIDASLRHHSWPAAGGRVNSELMSDVMRPREGRSPSPLETWY</sequence>
<name>A0A9P6MSM9_9FUNG</name>
<organism evidence="3 4">
    <name type="scientific">Entomortierella chlamydospora</name>
    <dbReference type="NCBI Taxonomy" id="101097"/>
    <lineage>
        <taxon>Eukaryota</taxon>
        <taxon>Fungi</taxon>
        <taxon>Fungi incertae sedis</taxon>
        <taxon>Mucoromycota</taxon>
        <taxon>Mortierellomycotina</taxon>
        <taxon>Mortierellomycetes</taxon>
        <taxon>Mortierellales</taxon>
        <taxon>Mortierellaceae</taxon>
        <taxon>Entomortierella</taxon>
    </lineage>
</organism>
<keyword evidence="4" id="KW-1185">Reference proteome</keyword>
<evidence type="ECO:0000313" key="4">
    <source>
        <dbReference type="Proteomes" id="UP000703661"/>
    </source>
</evidence>
<reference evidence="3" key="1">
    <citation type="journal article" date="2020" name="Fungal Divers.">
        <title>Resolving the Mortierellaceae phylogeny through synthesis of multi-gene phylogenetics and phylogenomics.</title>
        <authorList>
            <person name="Vandepol N."/>
            <person name="Liber J."/>
            <person name="Desiro A."/>
            <person name="Na H."/>
            <person name="Kennedy M."/>
            <person name="Barry K."/>
            <person name="Grigoriev I.V."/>
            <person name="Miller A.N."/>
            <person name="O'Donnell K."/>
            <person name="Stajich J.E."/>
            <person name="Bonito G."/>
        </authorList>
    </citation>
    <scope>NUCLEOTIDE SEQUENCE</scope>
    <source>
        <strain evidence="3">NRRL 2769</strain>
    </source>
</reference>
<dbReference type="Pfam" id="PF12937">
    <property type="entry name" value="F-box-like"/>
    <property type="match status" value="1"/>
</dbReference>
<feature type="compositionally biased region" description="Acidic residues" evidence="1">
    <location>
        <begin position="140"/>
        <end position="149"/>
    </location>
</feature>
<accession>A0A9P6MSM9</accession>
<dbReference type="Gene3D" id="3.80.10.10">
    <property type="entry name" value="Ribonuclease Inhibitor"/>
    <property type="match status" value="2"/>
</dbReference>
<dbReference type="Proteomes" id="UP000703661">
    <property type="component" value="Unassembled WGS sequence"/>
</dbReference>
<feature type="domain" description="F-box" evidence="2">
    <location>
        <begin position="7"/>
        <end position="52"/>
    </location>
</feature>
<dbReference type="InterPro" id="IPR001810">
    <property type="entry name" value="F-box_dom"/>
</dbReference>
<dbReference type="Gene3D" id="1.20.1280.50">
    <property type="match status" value="1"/>
</dbReference>
<dbReference type="EMBL" id="JAAAID010001189">
    <property type="protein sequence ID" value="KAG0011199.1"/>
    <property type="molecule type" value="Genomic_DNA"/>
</dbReference>
<feature type="compositionally biased region" description="Basic and acidic residues" evidence="1">
    <location>
        <begin position="122"/>
        <end position="139"/>
    </location>
</feature>
<dbReference type="SMART" id="SM00256">
    <property type="entry name" value="FBOX"/>
    <property type="match status" value="1"/>
</dbReference>